<feature type="domain" description="Limonene-1,2-epoxide hydrolase" evidence="1">
    <location>
        <begin position="7"/>
        <end position="130"/>
    </location>
</feature>
<keyword evidence="3" id="KW-1185">Reference proteome</keyword>
<name>A0A1X1YSV8_9MYCO</name>
<protein>
    <recommendedName>
        <fullName evidence="1">Limonene-1,2-epoxide hydrolase domain-containing protein</fullName>
    </recommendedName>
</protein>
<proteinExistence type="predicted"/>
<dbReference type="Proteomes" id="UP000193866">
    <property type="component" value="Unassembled WGS sequence"/>
</dbReference>
<dbReference type="STRING" id="1108812.AWC16_02285"/>
<organism evidence="2 3">
    <name type="scientific">Mycolicibacter longobardus</name>
    <dbReference type="NCBI Taxonomy" id="1108812"/>
    <lineage>
        <taxon>Bacteria</taxon>
        <taxon>Bacillati</taxon>
        <taxon>Actinomycetota</taxon>
        <taxon>Actinomycetes</taxon>
        <taxon>Mycobacteriales</taxon>
        <taxon>Mycobacteriaceae</taxon>
        <taxon>Mycolicibacter</taxon>
    </lineage>
</organism>
<evidence type="ECO:0000313" key="2">
    <source>
        <dbReference type="EMBL" id="ORW14188.1"/>
    </source>
</evidence>
<dbReference type="Gene3D" id="3.10.450.50">
    <property type="match status" value="1"/>
</dbReference>
<comment type="caution">
    <text evidence="2">The sequence shown here is derived from an EMBL/GenBank/DDBJ whole genome shotgun (WGS) entry which is preliminary data.</text>
</comment>
<dbReference type="Pfam" id="PF07858">
    <property type="entry name" value="LEH"/>
    <property type="match status" value="1"/>
</dbReference>
<evidence type="ECO:0000259" key="1">
    <source>
        <dbReference type="Pfam" id="PF07858"/>
    </source>
</evidence>
<dbReference type="InterPro" id="IPR032710">
    <property type="entry name" value="NTF2-like_dom_sf"/>
</dbReference>
<dbReference type="AlphaFoldDB" id="A0A1X1YSV8"/>
<reference evidence="2 3" key="1">
    <citation type="submission" date="2016-01" db="EMBL/GenBank/DDBJ databases">
        <title>The new phylogeny of the genus Mycobacterium.</title>
        <authorList>
            <person name="Tarcisio F."/>
            <person name="Conor M."/>
            <person name="Antonella G."/>
            <person name="Elisabetta G."/>
            <person name="Giulia F.S."/>
            <person name="Sara T."/>
            <person name="Anna F."/>
            <person name="Clotilde B."/>
            <person name="Roberto B."/>
            <person name="Veronica D.S."/>
            <person name="Fabio R."/>
            <person name="Monica P."/>
            <person name="Olivier J."/>
            <person name="Enrico T."/>
            <person name="Nicola S."/>
        </authorList>
    </citation>
    <scope>NUCLEOTIDE SEQUENCE [LARGE SCALE GENOMIC DNA]</scope>
    <source>
        <strain evidence="2 3">DSM 45394</strain>
    </source>
</reference>
<evidence type="ECO:0000313" key="3">
    <source>
        <dbReference type="Proteomes" id="UP000193866"/>
    </source>
</evidence>
<dbReference type="SUPFAM" id="SSF54427">
    <property type="entry name" value="NTF2-like"/>
    <property type="match status" value="1"/>
</dbReference>
<accession>A0A1X1YSV8</accession>
<dbReference type="InterPro" id="IPR013100">
    <property type="entry name" value="LEH"/>
</dbReference>
<dbReference type="EMBL" id="LQPG01000006">
    <property type="protein sequence ID" value="ORW14188.1"/>
    <property type="molecule type" value="Genomic_DNA"/>
</dbReference>
<sequence length="151" mass="16932">MGSSATTPAEVVEAFLYAVMRDKDFDAARELMADDIVFRNVGYTTMHGAERIEGTFRAMAARLPFLNWDVVNHQIVSGGTTVLTERTDSLIVGRFRADFWACGTFEVRDGKVALWRDHFDLLDILKGTIRGLVALAIPSLQRRSRRPLARS</sequence>
<gene>
    <name evidence="2" type="ORF">AWC16_02285</name>
</gene>